<feature type="chain" id="PRO_5009283898" evidence="1">
    <location>
        <begin position="21"/>
        <end position="409"/>
    </location>
</feature>
<gene>
    <name evidence="3" type="ORF">SAMN03080598_00409</name>
</gene>
<protein>
    <submittedName>
        <fullName evidence="3">Outer membrane protein, YaiO family</fullName>
    </submittedName>
</protein>
<dbReference type="EMBL" id="FNVR01000001">
    <property type="protein sequence ID" value="SEF48799.1"/>
    <property type="molecule type" value="Genomic_DNA"/>
</dbReference>
<proteinExistence type="predicted"/>
<dbReference type="SUPFAM" id="SSF48452">
    <property type="entry name" value="TPR-like"/>
    <property type="match status" value="1"/>
</dbReference>
<dbReference type="Proteomes" id="UP000236736">
    <property type="component" value="Unassembled WGS sequence"/>
</dbReference>
<sequence>MKKLIITFIGIYLVCASVLAQDSFDPDELLKQARTLIFDKKYDEGRKVAFRALEKYPNYADILILVGRSYAWEGKNDSASIYLERAIVASPEYTDGYVAYLDNLFWADDLTKAGAVLSRAKSNLGPPVPDEIIYRESRLLYYQEQYKEAFNLVDPLFKKGFKTEGLLGYMKNLERFRMVNAVGATYDYDSFQGDISPWHTWSVYGRTRTQLTGALIARVTQSSRFEDFGTLVELDAYPSIGKNGYAYLNIGGSGASFFPKLRFGASYYHNLEKAWELEAGYRYLGFSQVTHIITGSVGKYVGNWWLNVRLNVIPDSDLGASTSTQLTARYYFKTAEDFFSLQLGTGVSPDEETRDQSQLLNSYRARFGYQQLLSPKFMIYGFTGYSRDELSADTYRNNINLSLGFEYRF</sequence>
<keyword evidence="1" id="KW-0732">Signal</keyword>
<dbReference type="NCBIfam" id="TIGR04390">
    <property type="entry name" value="OMP_YaiO_dom"/>
    <property type="match status" value="1"/>
</dbReference>
<dbReference type="Gene3D" id="1.25.40.10">
    <property type="entry name" value="Tetratricopeptide repeat domain"/>
    <property type="match status" value="1"/>
</dbReference>
<organism evidence="3 4">
    <name type="scientific">Algoriphagus boritolerans DSM 17298 = JCM 18970</name>
    <dbReference type="NCBI Taxonomy" id="1120964"/>
    <lineage>
        <taxon>Bacteria</taxon>
        <taxon>Pseudomonadati</taxon>
        <taxon>Bacteroidota</taxon>
        <taxon>Cytophagia</taxon>
        <taxon>Cytophagales</taxon>
        <taxon>Cyclobacteriaceae</taxon>
        <taxon>Algoriphagus</taxon>
    </lineage>
</organism>
<evidence type="ECO:0000256" key="1">
    <source>
        <dbReference type="SAM" id="SignalP"/>
    </source>
</evidence>
<reference evidence="4" key="1">
    <citation type="submission" date="2016-10" db="EMBL/GenBank/DDBJ databases">
        <authorList>
            <person name="Varghese N."/>
            <person name="Submissions S."/>
        </authorList>
    </citation>
    <scope>NUCLEOTIDE SEQUENCE [LARGE SCALE GENOMIC DNA]</scope>
    <source>
        <strain evidence="4">DSM 17298</strain>
    </source>
</reference>
<dbReference type="STRING" id="1120964.GCA_001313265_04809"/>
<evidence type="ECO:0000313" key="4">
    <source>
        <dbReference type="Proteomes" id="UP000236736"/>
    </source>
</evidence>
<dbReference type="Pfam" id="PF19413">
    <property type="entry name" value="YaiO"/>
    <property type="match status" value="1"/>
</dbReference>
<accession>A0A1H5SDY8</accession>
<dbReference type="RefSeq" id="WP_103923109.1">
    <property type="nucleotide sequence ID" value="NZ_BBFN01000027.1"/>
</dbReference>
<evidence type="ECO:0000259" key="2">
    <source>
        <dbReference type="Pfam" id="PF19413"/>
    </source>
</evidence>
<feature type="domain" description="YaiO beta-barrel" evidence="2">
    <location>
        <begin position="180"/>
        <end position="351"/>
    </location>
</feature>
<dbReference type="OrthoDB" id="742239at2"/>
<dbReference type="InterPro" id="IPR011990">
    <property type="entry name" value="TPR-like_helical_dom_sf"/>
</dbReference>
<dbReference type="InterPro" id="IPR030887">
    <property type="entry name" value="Beta-barrel_YaiO"/>
</dbReference>
<feature type="signal peptide" evidence="1">
    <location>
        <begin position="1"/>
        <end position="20"/>
    </location>
</feature>
<dbReference type="AlphaFoldDB" id="A0A1H5SDY8"/>
<evidence type="ECO:0000313" key="3">
    <source>
        <dbReference type="EMBL" id="SEF48799.1"/>
    </source>
</evidence>
<keyword evidence="4" id="KW-1185">Reference proteome</keyword>
<name>A0A1H5SDY8_9BACT</name>